<dbReference type="SUPFAM" id="SSF161098">
    <property type="entry name" value="MetI-like"/>
    <property type="match status" value="1"/>
</dbReference>
<dbReference type="GO" id="GO:0055085">
    <property type="term" value="P:transmembrane transport"/>
    <property type="evidence" value="ECO:0007669"/>
    <property type="project" value="InterPro"/>
</dbReference>
<keyword evidence="2 7" id="KW-0813">Transport</keyword>
<keyword evidence="6 7" id="KW-0472">Membrane</keyword>
<dbReference type="PROSITE" id="PS50928">
    <property type="entry name" value="ABC_TM1"/>
    <property type="match status" value="1"/>
</dbReference>
<feature type="transmembrane region" description="Helical" evidence="7">
    <location>
        <begin position="120"/>
        <end position="141"/>
    </location>
</feature>
<evidence type="ECO:0000256" key="4">
    <source>
        <dbReference type="ARBA" id="ARBA00022692"/>
    </source>
</evidence>
<dbReference type="Pfam" id="PF00528">
    <property type="entry name" value="BPD_transp_1"/>
    <property type="match status" value="1"/>
</dbReference>
<feature type="transmembrane region" description="Helical" evidence="7">
    <location>
        <begin position="153"/>
        <end position="170"/>
    </location>
</feature>
<evidence type="ECO:0000256" key="1">
    <source>
        <dbReference type="ARBA" id="ARBA00004651"/>
    </source>
</evidence>
<name>A0A7D8AI40_9MICO</name>
<dbReference type="Proteomes" id="UP000515708">
    <property type="component" value="Chromosome"/>
</dbReference>
<organism evidence="9 10">
    <name type="scientific">Microbacterium esteraromaticum</name>
    <dbReference type="NCBI Taxonomy" id="57043"/>
    <lineage>
        <taxon>Bacteria</taxon>
        <taxon>Bacillati</taxon>
        <taxon>Actinomycetota</taxon>
        <taxon>Actinomycetes</taxon>
        <taxon>Micrococcales</taxon>
        <taxon>Microbacteriaceae</taxon>
        <taxon>Microbacterium</taxon>
    </lineage>
</organism>
<feature type="domain" description="ABC transmembrane type-1" evidence="8">
    <location>
        <begin position="85"/>
        <end position="274"/>
    </location>
</feature>
<feature type="transmembrane region" description="Helical" evidence="7">
    <location>
        <begin position="199"/>
        <end position="218"/>
    </location>
</feature>
<gene>
    <name evidence="9" type="ORF">FVO59_02890</name>
</gene>
<feature type="transmembrane region" description="Helical" evidence="7">
    <location>
        <begin position="89"/>
        <end position="113"/>
    </location>
</feature>
<dbReference type="InterPro" id="IPR035906">
    <property type="entry name" value="MetI-like_sf"/>
</dbReference>
<evidence type="ECO:0000313" key="10">
    <source>
        <dbReference type="Proteomes" id="UP000515708"/>
    </source>
</evidence>
<proteinExistence type="inferred from homology"/>
<sequence length="288" mass="31363">MTSTRTNTSTRRSRPQRAYVISSVLGAAIGLLFVLPLLWALISSLRPGAEVLRFLNPLQWHTFVPSALTFDNYVALLETKLGIGILNSLIVSFVTVLFGLVVCAAAAFALAAIPFRGRGAVFGIIVLSFLIPFDAIAIPLADLFRDWQLQNTYTALILPGIGNGLAIFMLRQFFLAIPKELVEAATLDGLGWFGVFRRIHLPLSVPPLIGAGLTLFLFQWQSYMWPLLIGTDTQHTVGPVALAGLEGEFSVDYGVLFAGAIVLTVIPLVIIMSLQRYFIHSVSTSGMK</sequence>
<feature type="transmembrane region" description="Helical" evidence="7">
    <location>
        <begin position="20"/>
        <end position="42"/>
    </location>
</feature>
<evidence type="ECO:0000259" key="8">
    <source>
        <dbReference type="PROSITE" id="PS50928"/>
    </source>
</evidence>
<accession>A0A7D8AI40</accession>
<dbReference type="RefSeq" id="WP_182254464.1">
    <property type="nucleotide sequence ID" value="NZ_CP043732.1"/>
</dbReference>
<dbReference type="GO" id="GO:0005886">
    <property type="term" value="C:plasma membrane"/>
    <property type="evidence" value="ECO:0007669"/>
    <property type="project" value="UniProtKB-SubCell"/>
</dbReference>
<dbReference type="Gene3D" id="1.10.3720.10">
    <property type="entry name" value="MetI-like"/>
    <property type="match status" value="1"/>
</dbReference>
<evidence type="ECO:0000256" key="2">
    <source>
        <dbReference type="ARBA" id="ARBA00022448"/>
    </source>
</evidence>
<evidence type="ECO:0000256" key="6">
    <source>
        <dbReference type="ARBA" id="ARBA00023136"/>
    </source>
</evidence>
<evidence type="ECO:0000313" key="9">
    <source>
        <dbReference type="EMBL" id="QMU96269.1"/>
    </source>
</evidence>
<keyword evidence="3" id="KW-1003">Cell membrane</keyword>
<comment type="similarity">
    <text evidence="7">Belongs to the binding-protein-dependent transport system permease family.</text>
</comment>
<evidence type="ECO:0000256" key="3">
    <source>
        <dbReference type="ARBA" id="ARBA00022475"/>
    </source>
</evidence>
<dbReference type="InterPro" id="IPR000515">
    <property type="entry name" value="MetI-like"/>
</dbReference>
<dbReference type="CDD" id="cd06261">
    <property type="entry name" value="TM_PBP2"/>
    <property type="match status" value="1"/>
</dbReference>
<protein>
    <submittedName>
        <fullName evidence="9">Carbohydrate ABC transporter permease</fullName>
    </submittedName>
</protein>
<dbReference type="AlphaFoldDB" id="A0A7D8AI40"/>
<dbReference type="EMBL" id="CP043732">
    <property type="protein sequence ID" value="QMU96269.1"/>
    <property type="molecule type" value="Genomic_DNA"/>
</dbReference>
<feature type="transmembrane region" description="Helical" evidence="7">
    <location>
        <begin position="255"/>
        <end position="279"/>
    </location>
</feature>
<evidence type="ECO:0000256" key="5">
    <source>
        <dbReference type="ARBA" id="ARBA00022989"/>
    </source>
</evidence>
<dbReference type="PANTHER" id="PTHR43744">
    <property type="entry name" value="ABC TRANSPORTER PERMEASE PROTEIN MG189-RELATED-RELATED"/>
    <property type="match status" value="1"/>
</dbReference>
<comment type="subcellular location">
    <subcellularLocation>
        <location evidence="1 7">Cell membrane</location>
        <topology evidence="1 7">Multi-pass membrane protein</topology>
    </subcellularLocation>
</comment>
<dbReference type="PANTHER" id="PTHR43744:SF8">
    <property type="entry name" value="SN-GLYCEROL-3-PHOSPHATE TRANSPORT SYSTEM PERMEASE PROTEIN UGPE"/>
    <property type="match status" value="1"/>
</dbReference>
<reference evidence="9 10" key="1">
    <citation type="journal article" date="2020" name="Front. Microbiol.">
        <title>Design of Bacterial Strain-Specific qPCR Assays Using NGS Data and Publicly Available Resources and Its Application to Track Biocontrol Strains.</title>
        <authorList>
            <person name="Hernandez I."/>
            <person name="Sant C."/>
            <person name="Martinez R."/>
            <person name="Fernandez C."/>
        </authorList>
    </citation>
    <scope>NUCLEOTIDE SEQUENCE [LARGE SCALE GENOMIC DNA]</scope>
    <source>
        <strain evidence="9 10">B24</strain>
    </source>
</reference>
<keyword evidence="4 7" id="KW-0812">Transmembrane</keyword>
<keyword evidence="5 7" id="KW-1133">Transmembrane helix</keyword>
<evidence type="ECO:0000256" key="7">
    <source>
        <dbReference type="RuleBase" id="RU363032"/>
    </source>
</evidence>